<keyword evidence="4" id="KW-1185">Reference proteome</keyword>
<dbReference type="EMBL" id="SDPU01000028">
    <property type="protein sequence ID" value="RYU10605.1"/>
    <property type="molecule type" value="Genomic_DNA"/>
</dbReference>
<feature type="region of interest" description="Disordered" evidence="1">
    <location>
        <begin position="67"/>
        <end position="113"/>
    </location>
</feature>
<evidence type="ECO:0000313" key="4">
    <source>
        <dbReference type="Proteomes" id="UP000291189"/>
    </source>
</evidence>
<organism evidence="3 4">
    <name type="scientific">Nocardioides iriomotensis</name>
    <dbReference type="NCBI Taxonomy" id="715784"/>
    <lineage>
        <taxon>Bacteria</taxon>
        <taxon>Bacillati</taxon>
        <taxon>Actinomycetota</taxon>
        <taxon>Actinomycetes</taxon>
        <taxon>Propionibacteriales</taxon>
        <taxon>Nocardioidaceae</taxon>
        <taxon>Nocardioides</taxon>
    </lineage>
</organism>
<keyword evidence="2" id="KW-0812">Transmembrane</keyword>
<name>A0A4Q5J020_9ACTN</name>
<gene>
    <name evidence="3" type="ORF">ETU37_15175</name>
</gene>
<proteinExistence type="predicted"/>
<protein>
    <submittedName>
        <fullName evidence="3">Uncharacterized protein</fullName>
    </submittedName>
</protein>
<keyword evidence="2" id="KW-0472">Membrane</keyword>
<evidence type="ECO:0000313" key="3">
    <source>
        <dbReference type="EMBL" id="RYU10605.1"/>
    </source>
</evidence>
<dbReference type="Proteomes" id="UP000291189">
    <property type="component" value="Unassembled WGS sequence"/>
</dbReference>
<evidence type="ECO:0000256" key="1">
    <source>
        <dbReference type="SAM" id="MobiDB-lite"/>
    </source>
</evidence>
<feature type="compositionally biased region" description="Low complexity" evidence="1">
    <location>
        <begin position="67"/>
        <end position="96"/>
    </location>
</feature>
<comment type="caution">
    <text evidence="3">The sequence shown here is derived from an EMBL/GenBank/DDBJ whole genome shotgun (WGS) entry which is preliminary data.</text>
</comment>
<dbReference type="AlphaFoldDB" id="A0A4Q5J020"/>
<feature type="transmembrane region" description="Helical" evidence="2">
    <location>
        <begin position="6"/>
        <end position="28"/>
    </location>
</feature>
<reference evidence="3 4" key="1">
    <citation type="submission" date="2019-01" db="EMBL/GenBank/DDBJ databases">
        <title>Nocardioides guangzhouensis sp. nov., an actinobacterium isolated from soil.</title>
        <authorList>
            <person name="Fu Y."/>
            <person name="Cai Y."/>
            <person name="Lin Z."/>
            <person name="Chen P."/>
        </authorList>
    </citation>
    <scope>NUCLEOTIDE SEQUENCE [LARGE SCALE GENOMIC DNA]</scope>
    <source>
        <strain evidence="3 4">NBRC 105384</strain>
    </source>
</reference>
<accession>A0A4Q5J020</accession>
<sequence>MLDLLTMFVGVLVFPWLCLGFLLWMAWLEDTLPAAVRRTGRTPDPEPILAIPVAPVAPVAAVSPEAPPALAVPEQRQAPEAAQPAEAPQPAQAAQASVVSLSTEPSLGGSTNL</sequence>
<evidence type="ECO:0000256" key="2">
    <source>
        <dbReference type="SAM" id="Phobius"/>
    </source>
</evidence>
<keyword evidence="2" id="KW-1133">Transmembrane helix</keyword>
<dbReference type="RefSeq" id="WP_129988197.1">
    <property type="nucleotide sequence ID" value="NZ_SDPU01000028.1"/>
</dbReference>
<feature type="compositionally biased region" description="Polar residues" evidence="1">
    <location>
        <begin position="97"/>
        <end position="113"/>
    </location>
</feature>